<evidence type="ECO:0000313" key="1">
    <source>
        <dbReference type="EMBL" id="QWS32877.1"/>
    </source>
</evidence>
<organism evidence="1 2">
    <name type="scientific">Curtobacterium aetherium</name>
    <dbReference type="NCBI Taxonomy" id="2841594"/>
    <lineage>
        <taxon>Bacteria</taxon>
        <taxon>Bacillati</taxon>
        <taxon>Actinomycetota</taxon>
        <taxon>Actinomycetes</taxon>
        <taxon>Micrococcales</taxon>
        <taxon>Microbacteriaceae</taxon>
        <taxon>Curtobacterium</taxon>
    </lineage>
</organism>
<protein>
    <submittedName>
        <fullName evidence="1">Alpha/beta hydrolase</fullName>
    </submittedName>
</protein>
<evidence type="ECO:0000313" key="2">
    <source>
        <dbReference type="Proteomes" id="UP000681794"/>
    </source>
</evidence>
<accession>A0ACD1E1S4</accession>
<name>A0ACD1E1S4_9MICO</name>
<keyword evidence="1" id="KW-0378">Hydrolase</keyword>
<sequence>MHVILVPGFWLDASAWDEVVPVLRAAGHTVDPVTRHGETLDEQVTDLVGRIDAAPEPVVLVGHSGGGPIAYTAADRRPDRVRHLVYVDTFPGPEGGCVNDELPVVDGRVPLPSWDVWEPATVRDVTDEVRADLERRAFAEPARVTSDRFHYTDAARHRIPATVITCEIAPDELAAMVADHQAWAAELVATEELEIVGLRAGHWPMLTVPRELGALIAQALAPRPAAGV</sequence>
<dbReference type="EMBL" id="CP076544">
    <property type="protein sequence ID" value="QWS32877.1"/>
    <property type="molecule type" value="Genomic_DNA"/>
</dbReference>
<reference evidence="1" key="1">
    <citation type="submission" date="2021-06" db="EMBL/GenBank/DDBJ databases">
        <authorList>
            <person name="Ellington A.J."/>
            <person name="Bryan N.C."/>
            <person name="Christner B.C."/>
            <person name="Reisch C.R."/>
        </authorList>
    </citation>
    <scope>NUCLEOTIDE SEQUENCE</scope>
    <source>
        <strain evidence="1">L6-1</strain>
    </source>
</reference>
<dbReference type="Proteomes" id="UP000681794">
    <property type="component" value="Chromosome"/>
</dbReference>
<proteinExistence type="predicted"/>
<keyword evidence="2" id="KW-1185">Reference proteome</keyword>
<gene>
    <name evidence="1" type="ORF">KM842_11470</name>
</gene>